<feature type="domain" description="Tox-PL" evidence="2">
    <location>
        <begin position="87"/>
        <end position="189"/>
    </location>
</feature>
<evidence type="ECO:0000313" key="4">
    <source>
        <dbReference type="Proteomes" id="UP000657385"/>
    </source>
</evidence>
<protein>
    <recommendedName>
        <fullName evidence="5">Papain fold toxin 1 (Glutamine deamidase) of polymorphic toxin system</fullName>
    </recommendedName>
</protein>
<dbReference type="Pfam" id="PF15644">
    <property type="entry name" value="Gln_amidase"/>
    <property type="match status" value="1"/>
</dbReference>
<dbReference type="Proteomes" id="UP000657385">
    <property type="component" value="Unassembled WGS sequence"/>
</dbReference>
<dbReference type="AlphaFoldDB" id="A0A931FD93"/>
<dbReference type="EMBL" id="JADPRT010000008">
    <property type="protein sequence ID" value="MBF9070472.1"/>
    <property type="molecule type" value="Genomic_DNA"/>
</dbReference>
<dbReference type="InterPro" id="IPR028908">
    <property type="entry name" value="Tox-PL_dom"/>
</dbReference>
<feature type="domain" description="Immunity protein 35" evidence="1">
    <location>
        <begin position="230"/>
        <end position="312"/>
    </location>
</feature>
<keyword evidence="4" id="KW-1185">Reference proteome</keyword>
<comment type="caution">
    <text evidence="3">The sequence shown here is derived from an EMBL/GenBank/DDBJ whole genome shotgun (WGS) entry which is preliminary data.</text>
</comment>
<evidence type="ECO:0008006" key="5">
    <source>
        <dbReference type="Google" id="ProtNLM"/>
    </source>
</evidence>
<reference evidence="3" key="1">
    <citation type="submission" date="2020-11" db="EMBL/GenBank/DDBJ databases">
        <title>Isolation and identification of active actinomycetes.</title>
        <authorList>
            <person name="Yu B."/>
        </authorList>
    </citation>
    <scope>NUCLEOTIDE SEQUENCE</scope>
    <source>
        <strain evidence="3">NEAU-YB345</strain>
    </source>
</reference>
<evidence type="ECO:0000313" key="3">
    <source>
        <dbReference type="EMBL" id="MBF9070472.1"/>
    </source>
</evidence>
<dbReference type="InterPro" id="IPR029082">
    <property type="entry name" value="Imm35"/>
</dbReference>
<sequence>MHELYGPVVELATPDPVAETAQAWWYAVRPLAQPGYPTTPMLNASVVVPKDGSVPFHPGNADPWGDVAALERDPRPRLRRDWEDRVNARGCLVTVDAAISGASTTVLPWQPAHEAPGWWSRLIRRYFSGAQVAVCADWNQVLAAVDAGGADTRGVVWVQRELGGFEATGHLLYAYNDGGKVVVLDGQTGGLARLDATGVRRLSLARLHRPRGDSPLAAPEWRRLAPDLASAVRKAEAWLGETYRGQVTLVAPDPADDLGRGWLFACNTRTLLAGGDWHEGMLDAAVLVPRDDSAPFGLPNTDPWRWLDQWLAGGVPGVEELPLPPAPGPAAWYGPTIAQLGQPLEIVEVPDWSAAIAVVVGAPQGARMLAWVRRRDRRGRESVGRLITAANTAARGLVLLDPSREGAVELDAAEGIISIRLIRYR</sequence>
<accession>A0A931FD93</accession>
<evidence type="ECO:0000259" key="1">
    <source>
        <dbReference type="Pfam" id="PF15567"/>
    </source>
</evidence>
<proteinExistence type="predicted"/>
<dbReference type="RefSeq" id="WP_196195640.1">
    <property type="nucleotide sequence ID" value="NZ_JADPRT010000008.1"/>
</dbReference>
<name>A0A931FD93_9ACTN</name>
<dbReference type="Pfam" id="PF15567">
    <property type="entry name" value="Imm35"/>
    <property type="match status" value="1"/>
</dbReference>
<evidence type="ECO:0000259" key="2">
    <source>
        <dbReference type="Pfam" id="PF15644"/>
    </source>
</evidence>
<gene>
    <name evidence="3" type="ORF">I2501_20820</name>
</gene>
<organism evidence="3 4">
    <name type="scientific">Streptacidiphilus fuscans</name>
    <dbReference type="NCBI Taxonomy" id="2789292"/>
    <lineage>
        <taxon>Bacteria</taxon>
        <taxon>Bacillati</taxon>
        <taxon>Actinomycetota</taxon>
        <taxon>Actinomycetes</taxon>
        <taxon>Kitasatosporales</taxon>
        <taxon>Streptomycetaceae</taxon>
        <taxon>Streptacidiphilus</taxon>
    </lineage>
</organism>